<sequence>MKVTLLRAAACLLGLAASVAAAEVSGAAALKQSVSLDRKFVPNKYILQFDHESNLPANKRDALPHEAIYASLTKRRVRFRVHKEYKHEGLFVGAAVTAADYDALEATPGVQAIYPVQLLKALEPVSHALVTNATAPKDTMATHIATGVDKLHAEGKYGAGVKVGVIDTGIDYRHPSLGNGSFGKGFKVAGGYDFVGDDYDGSADPVPDSDPLDWCVGHGTHVAGIIGADGNNPYNLTGVAPKASLYAYRIFSCYGNRVTDDSIIVDAMLRAYDDGMDVINMSLGAETGWSSFVTADVANKLVARGMIVVAAAGNAGVVGNWFTSSPASGANLISVASTDNTVTTAQKAFVTGVDREYVLYHGVTSLPIPGSHPVYATSLNSSVTWDACDPLPDDTPDLSDYIVLIRRGECTLYDKMLNAIAKGAQYILIYNSIPGLQALAWADGVIIELMTADDGEYVRTFLEILVNQLAAGKKPMLTFPETGSYVEYPTGEGGYISAFSSLGPSLDMFMSPSIAAPGGQILSTWPVNGGGWALESGTSMACPFVVGVAALVVEAKGKSAKGLDARHIIQTTATPLKSSADDGALLQTISAQGAGLINAYAAVKTTTIVSPGQILLNDTEHIQKTQVFTITNKSNKIKTYKIGHVPAGTALTVVATTEELQVPPVPESTIGATVKFGLNTVILLPGFSLPVIATFTPPKGIEAHRLPVYSGWITITSGDEVHRISYMGVAASLRQDKTILHNPFLIDGEGTILKEPKNITFAGNDILWHLLHFGTQLLQIDLVPANTPFTPTIPLSKRTQVKTTKSLGVLNKFTLVDRNVNSAYGDNLFTNIAMREPVFENGTRIPTGQYKILGRALRVFGDPKVEEDYQSWLSPVIGFP</sequence>
<dbReference type="InterPro" id="IPR000209">
    <property type="entry name" value="Peptidase_S8/S53_dom"/>
</dbReference>
<evidence type="ECO:0000259" key="14">
    <source>
        <dbReference type="Pfam" id="PF06280"/>
    </source>
</evidence>
<dbReference type="InterPro" id="IPR003137">
    <property type="entry name" value="PA_domain"/>
</dbReference>
<dbReference type="Gene3D" id="3.40.50.200">
    <property type="entry name" value="Peptidase S8/S53 domain"/>
    <property type="match status" value="2"/>
</dbReference>
<dbReference type="PROSITE" id="PS00138">
    <property type="entry name" value="SUBTILASE_SER"/>
    <property type="match status" value="1"/>
</dbReference>
<dbReference type="PROSITE" id="PS00136">
    <property type="entry name" value="SUBTILASE_ASP"/>
    <property type="match status" value="1"/>
</dbReference>
<evidence type="ECO:0000313" key="15">
    <source>
        <dbReference type="EMBL" id="KZW03532.1"/>
    </source>
</evidence>
<dbReference type="InterPro" id="IPR015500">
    <property type="entry name" value="Peptidase_S8_subtilisin-rel"/>
</dbReference>
<dbReference type="OrthoDB" id="206201at2759"/>
<keyword evidence="3" id="KW-0964">Secreted</keyword>
<evidence type="ECO:0000313" key="16">
    <source>
        <dbReference type="Proteomes" id="UP000077266"/>
    </source>
</evidence>
<evidence type="ECO:0000256" key="8">
    <source>
        <dbReference type="PIRSR" id="PIRSR615500-1"/>
    </source>
</evidence>
<dbReference type="InterPro" id="IPR034187">
    <property type="entry name" value="Peptidases_S8_5"/>
</dbReference>
<dbReference type="PANTHER" id="PTHR43806">
    <property type="entry name" value="PEPTIDASE S8"/>
    <property type="match status" value="1"/>
</dbReference>
<keyword evidence="6 9" id="KW-0378">Hydrolase</keyword>
<dbReference type="GO" id="GO:0004252">
    <property type="term" value="F:serine-type endopeptidase activity"/>
    <property type="evidence" value="ECO:0007669"/>
    <property type="project" value="UniProtKB-UniRule"/>
</dbReference>
<dbReference type="PROSITE" id="PS51892">
    <property type="entry name" value="SUBTILASE"/>
    <property type="match status" value="1"/>
</dbReference>
<feature type="active site" description="Charge relay system" evidence="8 9">
    <location>
        <position position="539"/>
    </location>
</feature>
<dbReference type="CDD" id="cd07489">
    <property type="entry name" value="Peptidases_S8_5"/>
    <property type="match status" value="1"/>
</dbReference>
<dbReference type="Proteomes" id="UP000077266">
    <property type="component" value="Unassembled WGS sequence"/>
</dbReference>
<evidence type="ECO:0000256" key="2">
    <source>
        <dbReference type="ARBA" id="ARBA00022512"/>
    </source>
</evidence>
<keyword evidence="5 11" id="KW-0732">Signal</keyword>
<feature type="active site" description="Charge relay system" evidence="8 9">
    <location>
        <position position="167"/>
    </location>
</feature>
<evidence type="ECO:0000256" key="10">
    <source>
        <dbReference type="RuleBase" id="RU003355"/>
    </source>
</evidence>
<protein>
    <submittedName>
        <fullName evidence="15">Pyrolysin</fullName>
    </submittedName>
</protein>
<dbReference type="Gene3D" id="3.50.30.30">
    <property type="match status" value="1"/>
</dbReference>
<dbReference type="Pfam" id="PF06280">
    <property type="entry name" value="fn3_5"/>
    <property type="match status" value="1"/>
</dbReference>
<feature type="active site" description="Charge relay system" evidence="8 9">
    <location>
        <position position="218"/>
    </location>
</feature>
<dbReference type="STRING" id="1314781.A0A165QFD7"/>
<dbReference type="SUPFAM" id="SSF52743">
    <property type="entry name" value="Subtilisin-like"/>
    <property type="match status" value="1"/>
</dbReference>
<evidence type="ECO:0000259" key="12">
    <source>
        <dbReference type="Pfam" id="PF00082"/>
    </source>
</evidence>
<dbReference type="InParanoid" id="A0A165QFD7"/>
<name>A0A165QFD7_EXIGL</name>
<dbReference type="Pfam" id="PF00082">
    <property type="entry name" value="Peptidase_S8"/>
    <property type="match status" value="1"/>
</dbReference>
<proteinExistence type="inferred from homology"/>
<feature type="domain" description="PA" evidence="13">
    <location>
        <begin position="386"/>
        <end position="438"/>
    </location>
</feature>
<reference evidence="15 16" key="1">
    <citation type="journal article" date="2016" name="Mol. Biol. Evol.">
        <title>Comparative Genomics of Early-Diverging Mushroom-Forming Fungi Provides Insights into the Origins of Lignocellulose Decay Capabilities.</title>
        <authorList>
            <person name="Nagy L.G."/>
            <person name="Riley R."/>
            <person name="Tritt A."/>
            <person name="Adam C."/>
            <person name="Daum C."/>
            <person name="Floudas D."/>
            <person name="Sun H."/>
            <person name="Yadav J.S."/>
            <person name="Pangilinan J."/>
            <person name="Larsson K.H."/>
            <person name="Matsuura K."/>
            <person name="Barry K."/>
            <person name="Labutti K."/>
            <person name="Kuo R."/>
            <person name="Ohm R.A."/>
            <person name="Bhattacharya S.S."/>
            <person name="Shirouzu T."/>
            <person name="Yoshinaga Y."/>
            <person name="Martin F.M."/>
            <person name="Grigoriev I.V."/>
            <person name="Hibbett D.S."/>
        </authorList>
    </citation>
    <scope>NUCLEOTIDE SEQUENCE [LARGE SCALE GENOMIC DNA]</scope>
    <source>
        <strain evidence="15 16">HHB12029</strain>
    </source>
</reference>
<feature type="domain" description="Peptidase S8/S53" evidence="12">
    <location>
        <begin position="158"/>
        <end position="579"/>
    </location>
</feature>
<evidence type="ECO:0000256" key="5">
    <source>
        <dbReference type="ARBA" id="ARBA00022729"/>
    </source>
</evidence>
<comment type="similarity">
    <text evidence="1 9 10">Belongs to the peptidase S8 family.</text>
</comment>
<feature type="signal peptide" evidence="11">
    <location>
        <begin position="1"/>
        <end position="21"/>
    </location>
</feature>
<evidence type="ECO:0000256" key="7">
    <source>
        <dbReference type="ARBA" id="ARBA00022825"/>
    </source>
</evidence>
<keyword evidence="2" id="KW-0134">Cell wall</keyword>
<dbReference type="PRINTS" id="PR00723">
    <property type="entry name" value="SUBTILISIN"/>
</dbReference>
<evidence type="ECO:0000256" key="6">
    <source>
        <dbReference type="ARBA" id="ARBA00022801"/>
    </source>
</evidence>
<feature type="chain" id="PRO_5007864945" evidence="11">
    <location>
        <begin position="22"/>
        <end position="880"/>
    </location>
</feature>
<keyword evidence="7 9" id="KW-0720">Serine protease</keyword>
<dbReference type="InterPro" id="IPR050131">
    <property type="entry name" value="Peptidase_S8_subtilisin-like"/>
</dbReference>
<dbReference type="InterPro" id="IPR023828">
    <property type="entry name" value="Peptidase_S8_Ser-AS"/>
</dbReference>
<evidence type="ECO:0000256" key="3">
    <source>
        <dbReference type="ARBA" id="ARBA00022525"/>
    </source>
</evidence>
<dbReference type="Pfam" id="PF02225">
    <property type="entry name" value="PA"/>
    <property type="match status" value="1"/>
</dbReference>
<dbReference type="InterPro" id="IPR022398">
    <property type="entry name" value="Peptidase_S8_His-AS"/>
</dbReference>
<accession>A0A165QFD7</accession>
<evidence type="ECO:0000256" key="11">
    <source>
        <dbReference type="SAM" id="SignalP"/>
    </source>
</evidence>
<dbReference type="InterPro" id="IPR023827">
    <property type="entry name" value="Peptidase_S8_Asp-AS"/>
</dbReference>
<dbReference type="EMBL" id="KV425883">
    <property type="protein sequence ID" value="KZW03532.1"/>
    <property type="molecule type" value="Genomic_DNA"/>
</dbReference>
<organism evidence="15 16">
    <name type="scientific">Exidia glandulosa HHB12029</name>
    <dbReference type="NCBI Taxonomy" id="1314781"/>
    <lineage>
        <taxon>Eukaryota</taxon>
        <taxon>Fungi</taxon>
        <taxon>Dikarya</taxon>
        <taxon>Basidiomycota</taxon>
        <taxon>Agaricomycotina</taxon>
        <taxon>Agaricomycetes</taxon>
        <taxon>Auriculariales</taxon>
        <taxon>Exidiaceae</taxon>
        <taxon>Exidia</taxon>
    </lineage>
</organism>
<keyword evidence="4 9" id="KW-0645">Protease</keyword>
<dbReference type="GO" id="GO:0005615">
    <property type="term" value="C:extracellular space"/>
    <property type="evidence" value="ECO:0007669"/>
    <property type="project" value="TreeGrafter"/>
</dbReference>
<dbReference type="GO" id="GO:0006508">
    <property type="term" value="P:proteolysis"/>
    <property type="evidence" value="ECO:0007669"/>
    <property type="project" value="UniProtKB-KW"/>
</dbReference>
<keyword evidence="16" id="KW-1185">Reference proteome</keyword>
<feature type="domain" description="C5a peptidase/Subtilisin-like protease SBT2-like Fn3-like" evidence="14">
    <location>
        <begin position="616"/>
        <end position="721"/>
    </location>
</feature>
<dbReference type="SUPFAM" id="SSF52025">
    <property type="entry name" value="PA domain"/>
    <property type="match status" value="1"/>
</dbReference>
<dbReference type="AlphaFoldDB" id="A0A165QFD7"/>
<evidence type="ECO:0000256" key="4">
    <source>
        <dbReference type="ARBA" id="ARBA00022670"/>
    </source>
</evidence>
<evidence type="ECO:0000256" key="1">
    <source>
        <dbReference type="ARBA" id="ARBA00011073"/>
    </source>
</evidence>
<dbReference type="InterPro" id="IPR036852">
    <property type="entry name" value="Peptidase_S8/S53_dom_sf"/>
</dbReference>
<gene>
    <name evidence="15" type="ORF">EXIGLDRAFT_600515</name>
</gene>
<dbReference type="CDD" id="cd02124">
    <property type="entry name" value="PA_PoS1_like"/>
    <property type="match status" value="1"/>
</dbReference>
<dbReference type="GO" id="GO:0016020">
    <property type="term" value="C:membrane"/>
    <property type="evidence" value="ECO:0007669"/>
    <property type="project" value="InterPro"/>
</dbReference>
<dbReference type="PROSITE" id="PS00137">
    <property type="entry name" value="SUBTILASE_HIS"/>
    <property type="match status" value="1"/>
</dbReference>
<dbReference type="PANTHER" id="PTHR43806:SF66">
    <property type="entry name" value="SERIN ENDOPEPTIDASE"/>
    <property type="match status" value="1"/>
</dbReference>
<evidence type="ECO:0000259" key="13">
    <source>
        <dbReference type="Pfam" id="PF02225"/>
    </source>
</evidence>
<dbReference type="InterPro" id="IPR046450">
    <property type="entry name" value="PA_dom_sf"/>
</dbReference>
<evidence type="ECO:0000256" key="9">
    <source>
        <dbReference type="PROSITE-ProRule" id="PRU01240"/>
    </source>
</evidence>
<dbReference type="InterPro" id="IPR010435">
    <property type="entry name" value="C5a/SBT2-like_Fn3"/>
</dbReference>